<dbReference type="EMBL" id="JACRAF010000059">
    <property type="protein sequence ID" value="MBI4923614.1"/>
    <property type="molecule type" value="Genomic_DNA"/>
</dbReference>
<dbReference type="AlphaFoldDB" id="A0A933NY49"/>
<organism evidence="3 4">
    <name type="scientific">Devosia nanyangense</name>
    <dbReference type="NCBI Taxonomy" id="1228055"/>
    <lineage>
        <taxon>Bacteria</taxon>
        <taxon>Pseudomonadati</taxon>
        <taxon>Pseudomonadota</taxon>
        <taxon>Alphaproteobacteria</taxon>
        <taxon>Hyphomicrobiales</taxon>
        <taxon>Devosiaceae</taxon>
        <taxon>Devosia</taxon>
    </lineage>
</organism>
<gene>
    <name evidence="3" type="ORF">HY834_17880</name>
</gene>
<proteinExistence type="inferred from homology"/>
<evidence type="ECO:0000313" key="4">
    <source>
        <dbReference type="Proteomes" id="UP000782610"/>
    </source>
</evidence>
<dbReference type="Gene3D" id="3.30.2310.20">
    <property type="entry name" value="RelE-like"/>
    <property type="match status" value="1"/>
</dbReference>
<dbReference type="Pfam" id="PF05016">
    <property type="entry name" value="ParE_toxin"/>
    <property type="match status" value="1"/>
</dbReference>
<dbReference type="Proteomes" id="UP000782610">
    <property type="component" value="Unassembled WGS sequence"/>
</dbReference>
<protein>
    <submittedName>
        <fullName evidence="3">Type II toxin-antitoxin system RelE/ParE family toxin</fullName>
    </submittedName>
</protein>
<keyword evidence="2" id="KW-1277">Toxin-antitoxin system</keyword>
<comment type="caution">
    <text evidence="3">The sequence shown here is derived from an EMBL/GenBank/DDBJ whole genome shotgun (WGS) entry which is preliminary data.</text>
</comment>
<dbReference type="NCBIfam" id="TIGR02385">
    <property type="entry name" value="RelE_StbE"/>
    <property type="match status" value="1"/>
</dbReference>
<dbReference type="PANTHER" id="PTHR33755">
    <property type="entry name" value="TOXIN PARE1-RELATED"/>
    <property type="match status" value="1"/>
</dbReference>
<evidence type="ECO:0000313" key="3">
    <source>
        <dbReference type="EMBL" id="MBI4923614.1"/>
    </source>
</evidence>
<evidence type="ECO:0000256" key="2">
    <source>
        <dbReference type="ARBA" id="ARBA00022649"/>
    </source>
</evidence>
<dbReference type="InterPro" id="IPR051803">
    <property type="entry name" value="TA_system_RelE-like_toxin"/>
</dbReference>
<reference evidence="3" key="1">
    <citation type="submission" date="2020-07" db="EMBL/GenBank/DDBJ databases">
        <title>Huge and variable diversity of episymbiotic CPR bacteria and DPANN archaea in groundwater ecosystems.</title>
        <authorList>
            <person name="He C.Y."/>
            <person name="Keren R."/>
            <person name="Whittaker M."/>
            <person name="Farag I.F."/>
            <person name="Doudna J."/>
            <person name="Cate J.H.D."/>
            <person name="Banfield J.F."/>
        </authorList>
    </citation>
    <scope>NUCLEOTIDE SEQUENCE</scope>
    <source>
        <strain evidence="3">NC_groundwater_1586_Pr3_B-0.1um_66_15</strain>
    </source>
</reference>
<dbReference type="PANTHER" id="PTHR33755:SF7">
    <property type="entry name" value="TOXIN MODULE OF TOXIN-ANTITOXIN SYSTEM RELE_STBE FAMILY"/>
    <property type="match status" value="1"/>
</dbReference>
<accession>A0A933NY49</accession>
<evidence type="ECO:0000256" key="1">
    <source>
        <dbReference type="ARBA" id="ARBA00006226"/>
    </source>
</evidence>
<comment type="similarity">
    <text evidence="1">Belongs to the RelE toxin family.</text>
</comment>
<dbReference type="InterPro" id="IPR007712">
    <property type="entry name" value="RelE/ParE_toxin"/>
</dbReference>
<dbReference type="InterPro" id="IPR035093">
    <property type="entry name" value="RelE/ParE_toxin_dom_sf"/>
</dbReference>
<name>A0A933NY49_9HYPH</name>
<sequence>MLRIDWTRQALADLDRLEGFLFHKNPQAAARAVLAIVDAARQLTDFPDRGRLARDDYRELPVRFSNGGYIILYQVAGNTVRIVRVRHMREDQF</sequence>